<dbReference type="EMBL" id="KZ824623">
    <property type="protein sequence ID" value="RAK82154.1"/>
    <property type="molecule type" value="Genomic_DNA"/>
</dbReference>
<dbReference type="OrthoDB" id="19653at2759"/>
<dbReference type="SUPFAM" id="SSF53474">
    <property type="entry name" value="alpha/beta-Hydrolases"/>
    <property type="match status" value="1"/>
</dbReference>
<keyword evidence="1 3" id="KW-0378">Hydrolase</keyword>
<evidence type="ECO:0000313" key="4">
    <source>
        <dbReference type="Proteomes" id="UP000249789"/>
    </source>
</evidence>
<dbReference type="RefSeq" id="XP_040806164.1">
    <property type="nucleotide sequence ID" value="XM_040948220.1"/>
</dbReference>
<dbReference type="VEuPathDB" id="FungiDB:BO72DRAFT_491775"/>
<name>A0A8G1S0B1_9EURO</name>
<dbReference type="InterPro" id="IPR013094">
    <property type="entry name" value="AB_hydrolase_3"/>
</dbReference>
<protein>
    <submittedName>
        <fullName evidence="3">Alpha/beta-hydrolase</fullName>
    </submittedName>
</protein>
<dbReference type="PANTHER" id="PTHR48081:SF3">
    <property type="entry name" value="ALPHA_BETA HYDROLASE FOLD-3 DOMAIN-CONTAINING PROTEIN"/>
    <property type="match status" value="1"/>
</dbReference>
<evidence type="ECO:0000256" key="1">
    <source>
        <dbReference type="ARBA" id="ARBA00022801"/>
    </source>
</evidence>
<dbReference type="PANTHER" id="PTHR48081">
    <property type="entry name" value="AB HYDROLASE SUPERFAMILY PROTEIN C4A8.06C"/>
    <property type="match status" value="1"/>
</dbReference>
<proteinExistence type="predicted"/>
<dbReference type="InterPro" id="IPR050300">
    <property type="entry name" value="GDXG_lipolytic_enzyme"/>
</dbReference>
<keyword evidence="4" id="KW-1185">Reference proteome</keyword>
<gene>
    <name evidence="3" type="ORF">BO72DRAFT_491775</name>
</gene>
<dbReference type="Pfam" id="PF07859">
    <property type="entry name" value="Abhydrolase_3"/>
    <property type="match status" value="1"/>
</dbReference>
<dbReference type="AlphaFoldDB" id="A0A8G1S0B1"/>
<dbReference type="PRINTS" id="PR00111">
    <property type="entry name" value="ABHYDROLASE"/>
</dbReference>
<dbReference type="GO" id="GO:0016787">
    <property type="term" value="F:hydrolase activity"/>
    <property type="evidence" value="ECO:0007669"/>
    <property type="project" value="UniProtKB-KW"/>
</dbReference>
<dbReference type="InterPro" id="IPR029058">
    <property type="entry name" value="AB_hydrolase_fold"/>
</dbReference>
<feature type="domain" description="Alpha/beta hydrolase fold-3" evidence="2">
    <location>
        <begin position="63"/>
        <end position="185"/>
    </location>
</feature>
<dbReference type="Proteomes" id="UP000249789">
    <property type="component" value="Unassembled WGS sequence"/>
</dbReference>
<accession>A0A8G1S0B1</accession>
<organism evidence="3 4">
    <name type="scientific">Aspergillus fijiensis CBS 313.89</name>
    <dbReference type="NCBI Taxonomy" id="1448319"/>
    <lineage>
        <taxon>Eukaryota</taxon>
        <taxon>Fungi</taxon>
        <taxon>Dikarya</taxon>
        <taxon>Ascomycota</taxon>
        <taxon>Pezizomycotina</taxon>
        <taxon>Eurotiomycetes</taxon>
        <taxon>Eurotiomycetidae</taxon>
        <taxon>Eurotiales</taxon>
        <taxon>Aspergillaceae</taxon>
        <taxon>Aspergillus</taxon>
    </lineage>
</organism>
<reference evidence="3 4" key="1">
    <citation type="submission" date="2018-02" db="EMBL/GenBank/DDBJ databases">
        <title>The genomes of Aspergillus section Nigri reveals drivers in fungal speciation.</title>
        <authorList>
            <consortium name="DOE Joint Genome Institute"/>
            <person name="Vesth T.C."/>
            <person name="Nybo J."/>
            <person name="Theobald S."/>
            <person name="Brandl J."/>
            <person name="Frisvad J.C."/>
            <person name="Nielsen K.F."/>
            <person name="Lyhne E.K."/>
            <person name="Kogle M.E."/>
            <person name="Kuo A."/>
            <person name="Riley R."/>
            <person name="Clum A."/>
            <person name="Nolan M."/>
            <person name="Lipzen A."/>
            <person name="Salamov A."/>
            <person name="Henrissat B."/>
            <person name="Wiebenga A."/>
            <person name="De vries R.P."/>
            <person name="Grigoriev I.V."/>
            <person name="Mortensen U.H."/>
            <person name="Andersen M.R."/>
            <person name="Baker S.E."/>
        </authorList>
    </citation>
    <scope>NUCLEOTIDE SEQUENCE [LARGE SCALE GENOMIC DNA]</scope>
    <source>
        <strain evidence="3 4">CBS 313.89</strain>
    </source>
</reference>
<dbReference type="InterPro" id="IPR000073">
    <property type="entry name" value="AB_hydrolase_1"/>
</dbReference>
<sequence>MASSPFFDLMNALTALDVDKFKSFDTITTPYKRLNGTNQSIFTDIFIPKSILQQQQPRRCPIIVRIHGGFLITGSSQYAPWFSSWILEYALASQAIIVSPNYRLLPEASGQEILDDMEDFWRWLHSEQFMQSVTKAAGQSYLVLDRDRVLVLGESAGGYLAIQLAISHPSEIRAVIGAYPMLDFKVPFYTDNYPKPIVGVPNLPSQVVDDHLLSTRETPAAITAADPPDRLRLAFAIVQNGRFLEFFGSPDDYSLFPMERIERLATVGRLEFPPLFVFHGEQDSAVPVDGTRRFVAVLRQLSPTAQVEFYTQDGDHGFDVEATLETPWLRDGLRSISKAWLDGRNVRGERL</sequence>
<evidence type="ECO:0000313" key="3">
    <source>
        <dbReference type="EMBL" id="RAK82154.1"/>
    </source>
</evidence>
<dbReference type="Gene3D" id="3.40.50.1820">
    <property type="entry name" value="alpha/beta hydrolase"/>
    <property type="match status" value="1"/>
</dbReference>
<evidence type="ECO:0000259" key="2">
    <source>
        <dbReference type="Pfam" id="PF07859"/>
    </source>
</evidence>
<dbReference type="GeneID" id="63865553"/>